<reference evidence="2 3" key="1">
    <citation type="journal article" date="2003" name="Int. J. Syst. Evol. Microbiol.">
        <title>Bacillus nealsonii sp. nov., isolated from a spacecraft-assembly facility, whose spores are gamma-radiation resistant.</title>
        <authorList>
            <person name="Venkateswaran K."/>
            <person name="Kempf M."/>
            <person name="Chen F."/>
            <person name="Satomi M."/>
            <person name="Nicholson W."/>
            <person name="Kern R."/>
        </authorList>
    </citation>
    <scope>NUCLEOTIDE SEQUENCE [LARGE SCALE GENOMIC DNA]</scope>
    <source>
        <strain evidence="2 3">FO-92</strain>
    </source>
</reference>
<name>A0A2N0YWN1_9BACI</name>
<feature type="transmembrane region" description="Helical" evidence="1">
    <location>
        <begin position="120"/>
        <end position="138"/>
    </location>
</feature>
<keyword evidence="3" id="KW-1185">Reference proteome</keyword>
<evidence type="ECO:0000313" key="3">
    <source>
        <dbReference type="Proteomes" id="UP000233375"/>
    </source>
</evidence>
<protein>
    <submittedName>
        <fullName evidence="2">Uncharacterized protein</fullName>
    </submittedName>
</protein>
<accession>A0A2N0YWN1</accession>
<feature type="transmembrane region" description="Helical" evidence="1">
    <location>
        <begin position="62"/>
        <end position="85"/>
    </location>
</feature>
<evidence type="ECO:0000256" key="1">
    <source>
        <dbReference type="SAM" id="Phobius"/>
    </source>
</evidence>
<dbReference type="Proteomes" id="UP000233375">
    <property type="component" value="Unassembled WGS sequence"/>
</dbReference>
<keyword evidence="1" id="KW-0812">Transmembrane</keyword>
<gene>
    <name evidence="2" type="ORF">CWS01_21050</name>
</gene>
<feature type="transmembrane region" description="Helical" evidence="1">
    <location>
        <begin position="7"/>
        <end position="30"/>
    </location>
</feature>
<comment type="caution">
    <text evidence="2">The sequence shown here is derived from an EMBL/GenBank/DDBJ whole genome shotgun (WGS) entry which is preliminary data.</text>
</comment>
<proteinExistence type="predicted"/>
<sequence length="148" mass="15994">MSLSYRNLLLSLLATSFITMLVSNWIGYHIAITESIPGVLILVGIAFIGICLGKLIPLNIPVIVYVVLFGLVISCPISPISSTVVEQTGKISSMAIITLVGTLAGIGLDFKSFRKQSWKMFIIAILVFTGAFLIQAIFAETFLRLTNG</sequence>
<feature type="transmembrane region" description="Helical" evidence="1">
    <location>
        <begin position="91"/>
        <end position="108"/>
    </location>
</feature>
<dbReference type="EMBL" id="PISE01000066">
    <property type="protein sequence ID" value="PKG21660.1"/>
    <property type="molecule type" value="Genomic_DNA"/>
</dbReference>
<dbReference type="AlphaFoldDB" id="A0A2N0YWN1"/>
<keyword evidence="1" id="KW-0472">Membrane</keyword>
<dbReference type="OrthoDB" id="6443879at2"/>
<evidence type="ECO:0000313" key="2">
    <source>
        <dbReference type="EMBL" id="PKG21660.1"/>
    </source>
</evidence>
<keyword evidence="1" id="KW-1133">Transmembrane helix</keyword>
<organism evidence="2 3">
    <name type="scientific">Niallia nealsonii</name>
    <dbReference type="NCBI Taxonomy" id="115979"/>
    <lineage>
        <taxon>Bacteria</taxon>
        <taxon>Bacillati</taxon>
        <taxon>Bacillota</taxon>
        <taxon>Bacilli</taxon>
        <taxon>Bacillales</taxon>
        <taxon>Bacillaceae</taxon>
        <taxon>Niallia</taxon>
    </lineage>
</organism>
<feature type="transmembrane region" description="Helical" evidence="1">
    <location>
        <begin position="36"/>
        <end position="55"/>
    </location>
</feature>
<dbReference type="RefSeq" id="WP_101179324.1">
    <property type="nucleotide sequence ID" value="NZ_PISE01000066.1"/>
</dbReference>